<dbReference type="Gene3D" id="1.25.40.20">
    <property type="entry name" value="Ankyrin repeat-containing domain"/>
    <property type="match status" value="1"/>
</dbReference>
<dbReference type="HOGENOM" id="CLU_2031345_0_0_1"/>
<dbReference type="AlphaFoldDB" id="K3X974"/>
<keyword evidence="3" id="KW-1185">Reference proteome</keyword>
<dbReference type="PROSITE" id="PS50088">
    <property type="entry name" value="ANK_REPEAT"/>
    <property type="match status" value="1"/>
</dbReference>
<evidence type="ECO:0000313" key="3">
    <source>
        <dbReference type="Proteomes" id="UP000019132"/>
    </source>
</evidence>
<reference evidence="3" key="1">
    <citation type="journal article" date="2010" name="Genome Biol.">
        <title>Genome sequence of the necrotrophic plant pathogen Pythium ultimum reveals original pathogenicity mechanisms and effector repertoire.</title>
        <authorList>
            <person name="Levesque C.A."/>
            <person name="Brouwer H."/>
            <person name="Cano L."/>
            <person name="Hamilton J.P."/>
            <person name="Holt C."/>
            <person name="Huitema E."/>
            <person name="Raffaele S."/>
            <person name="Robideau G.P."/>
            <person name="Thines M."/>
            <person name="Win J."/>
            <person name="Zerillo M.M."/>
            <person name="Beakes G.W."/>
            <person name="Boore J.L."/>
            <person name="Busam D."/>
            <person name="Dumas B."/>
            <person name="Ferriera S."/>
            <person name="Fuerstenberg S.I."/>
            <person name="Gachon C.M."/>
            <person name="Gaulin E."/>
            <person name="Govers F."/>
            <person name="Grenville-Briggs L."/>
            <person name="Horner N."/>
            <person name="Hostetler J."/>
            <person name="Jiang R.H."/>
            <person name="Johnson J."/>
            <person name="Krajaejun T."/>
            <person name="Lin H."/>
            <person name="Meijer H.J."/>
            <person name="Moore B."/>
            <person name="Morris P."/>
            <person name="Phuntmart V."/>
            <person name="Puiu D."/>
            <person name="Shetty J."/>
            <person name="Stajich J.E."/>
            <person name="Tripathy S."/>
            <person name="Wawra S."/>
            <person name="van West P."/>
            <person name="Whitty B.R."/>
            <person name="Coutinho P.M."/>
            <person name="Henrissat B."/>
            <person name="Martin F."/>
            <person name="Thomas P.D."/>
            <person name="Tyler B.M."/>
            <person name="De Vries R.P."/>
            <person name="Kamoun S."/>
            <person name="Yandell M."/>
            <person name="Tisserat N."/>
            <person name="Buell C.R."/>
        </authorList>
    </citation>
    <scope>NUCLEOTIDE SEQUENCE</scope>
    <source>
        <strain evidence="3">DAOM:BR144</strain>
    </source>
</reference>
<keyword evidence="1" id="KW-0040">ANK repeat</keyword>
<name>K3X974_GLOUD</name>
<evidence type="ECO:0000313" key="2">
    <source>
        <dbReference type="EnsemblProtists" id="PYU1_T013773"/>
    </source>
</evidence>
<feature type="repeat" description="ANK" evidence="1">
    <location>
        <begin position="32"/>
        <end position="58"/>
    </location>
</feature>
<dbReference type="SUPFAM" id="SSF48403">
    <property type="entry name" value="Ankyrin repeat"/>
    <property type="match status" value="1"/>
</dbReference>
<dbReference type="PROSITE" id="PS50297">
    <property type="entry name" value="ANK_REP_REGION"/>
    <property type="match status" value="1"/>
</dbReference>
<accession>K3X974</accession>
<reference evidence="3" key="2">
    <citation type="submission" date="2010-04" db="EMBL/GenBank/DDBJ databases">
        <authorList>
            <person name="Buell R."/>
            <person name="Hamilton J."/>
            <person name="Hostetler J."/>
        </authorList>
    </citation>
    <scope>NUCLEOTIDE SEQUENCE [LARGE SCALE GENOMIC DNA]</scope>
    <source>
        <strain evidence="3">DAOM:BR144</strain>
    </source>
</reference>
<dbReference type="EMBL" id="GL376614">
    <property type="status" value="NOT_ANNOTATED_CDS"/>
    <property type="molecule type" value="Genomic_DNA"/>
</dbReference>
<protein>
    <submittedName>
        <fullName evidence="2">Uncharacterized protein</fullName>
    </submittedName>
</protein>
<evidence type="ECO:0000256" key="1">
    <source>
        <dbReference type="PROSITE-ProRule" id="PRU00023"/>
    </source>
</evidence>
<proteinExistence type="predicted"/>
<sequence length="122" mass="13333">MTKEGQHHLTHEVKDSWMSGACPNVFPCSSEGIETPLLLAGREGHIDVFKLLIEAGASGRDTVDFGGTVGLYSRTQASIQHEYSLIPGALETMTTLCKSGAEFERMFARVVARLSDIYSQLE</sequence>
<dbReference type="VEuPathDB" id="FungiDB:PYU1_G013744"/>
<organism evidence="2 3">
    <name type="scientific">Globisporangium ultimum (strain ATCC 200006 / CBS 805.95 / DAOM BR144)</name>
    <name type="common">Pythium ultimum</name>
    <dbReference type="NCBI Taxonomy" id="431595"/>
    <lineage>
        <taxon>Eukaryota</taxon>
        <taxon>Sar</taxon>
        <taxon>Stramenopiles</taxon>
        <taxon>Oomycota</taxon>
        <taxon>Peronosporomycetes</taxon>
        <taxon>Pythiales</taxon>
        <taxon>Pythiaceae</taxon>
        <taxon>Globisporangium</taxon>
    </lineage>
</organism>
<reference evidence="2" key="3">
    <citation type="submission" date="2015-02" db="UniProtKB">
        <authorList>
            <consortium name="EnsemblProtists"/>
        </authorList>
    </citation>
    <scope>IDENTIFICATION</scope>
    <source>
        <strain evidence="2">DAOM BR144</strain>
    </source>
</reference>
<dbReference type="InParanoid" id="K3X974"/>
<dbReference type="InterPro" id="IPR002110">
    <property type="entry name" value="Ankyrin_rpt"/>
</dbReference>
<dbReference type="EnsemblProtists" id="PYU1_T013773">
    <property type="protein sequence ID" value="PYU1_T013773"/>
    <property type="gene ID" value="PYU1_G013744"/>
</dbReference>
<dbReference type="InterPro" id="IPR036770">
    <property type="entry name" value="Ankyrin_rpt-contain_sf"/>
</dbReference>
<dbReference type="Proteomes" id="UP000019132">
    <property type="component" value="Unassembled WGS sequence"/>
</dbReference>